<comment type="similarity">
    <text evidence="1">Belongs to the TenA family.</text>
</comment>
<proteinExistence type="inferred from homology"/>
<sequence>MKWSEKIWAETLPVYNDIINMPFITELAAGTLDVEKFKYYLQQDAHYLEYFARALAVIAAKTQDVDTMLDFIRFSEGAIVVERALHDSYFKDYNLQERAAMSPACHHYVHYLQSTVYMADNAIGMAAVLPCFWIYKKVGDHILSIASITNNPYQNWIATYAGEEFGQLVDKAIAICDLAAEKATLEQQQLMSEAFLSASRLEYLFWDSAYRLESWKK</sequence>
<comment type="catalytic activity">
    <reaction evidence="1">
        <text>4-amino-5-aminomethyl-2-methylpyrimidine + H2O = 4-amino-5-hydroxymethyl-2-methylpyrimidine + NH4(+)</text>
        <dbReference type="Rhea" id="RHEA:31799"/>
        <dbReference type="ChEBI" id="CHEBI:15377"/>
        <dbReference type="ChEBI" id="CHEBI:16892"/>
        <dbReference type="ChEBI" id="CHEBI:28938"/>
        <dbReference type="ChEBI" id="CHEBI:63416"/>
        <dbReference type="EC" id="3.5.99.2"/>
    </reaction>
</comment>
<keyword evidence="1" id="KW-0784">Thiamine biosynthesis</keyword>
<dbReference type="Pfam" id="PF03070">
    <property type="entry name" value="TENA_THI-4"/>
    <property type="match status" value="1"/>
</dbReference>
<keyword evidence="4" id="KW-1185">Reference proteome</keyword>
<dbReference type="RefSeq" id="WP_379821659.1">
    <property type="nucleotide sequence ID" value="NZ_JBHUMD010000027.1"/>
</dbReference>
<dbReference type="InterPro" id="IPR027574">
    <property type="entry name" value="Thiaminase_II"/>
</dbReference>
<evidence type="ECO:0000259" key="2">
    <source>
        <dbReference type="Pfam" id="PF03070"/>
    </source>
</evidence>
<dbReference type="EC" id="3.5.99.2" evidence="1"/>
<comment type="pathway">
    <text evidence="1">Cofactor biosynthesis; thiamine diphosphate biosynthesis.</text>
</comment>
<dbReference type="EMBL" id="JBHUMD010000027">
    <property type="protein sequence ID" value="MFD2603064.1"/>
    <property type="molecule type" value="Genomic_DNA"/>
</dbReference>
<dbReference type="InterPro" id="IPR016084">
    <property type="entry name" value="Haem_Oase-like_multi-hlx"/>
</dbReference>
<dbReference type="InterPro" id="IPR004305">
    <property type="entry name" value="Thiaminase-2/PQQC"/>
</dbReference>
<dbReference type="PANTHER" id="PTHR43198:SF2">
    <property type="entry name" value="SI:CH1073-67J19.1-RELATED"/>
    <property type="match status" value="1"/>
</dbReference>
<dbReference type="InterPro" id="IPR050967">
    <property type="entry name" value="Thiamine_Salvage_TenA"/>
</dbReference>
<organism evidence="3 4">
    <name type="scientific">Flavobacterium suzhouense</name>
    <dbReference type="NCBI Taxonomy" id="1529638"/>
    <lineage>
        <taxon>Bacteria</taxon>
        <taxon>Pseudomonadati</taxon>
        <taxon>Bacteroidota</taxon>
        <taxon>Flavobacteriia</taxon>
        <taxon>Flavobacteriales</taxon>
        <taxon>Flavobacteriaceae</taxon>
        <taxon>Flavobacterium</taxon>
    </lineage>
</organism>
<dbReference type="PANTHER" id="PTHR43198">
    <property type="entry name" value="BIFUNCTIONAL TH2 PROTEIN"/>
    <property type="match status" value="1"/>
</dbReference>
<evidence type="ECO:0000256" key="1">
    <source>
        <dbReference type="RuleBase" id="RU363093"/>
    </source>
</evidence>
<dbReference type="Proteomes" id="UP001597480">
    <property type="component" value="Unassembled WGS sequence"/>
</dbReference>
<dbReference type="CDD" id="cd19365">
    <property type="entry name" value="TenA_C-like"/>
    <property type="match status" value="1"/>
</dbReference>
<gene>
    <name evidence="3" type="primary">tenA</name>
    <name evidence="3" type="ORF">ACFSR3_13445</name>
</gene>
<evidence type="ECO:0000313" key="3">
    <source>
        <dbReference type="EMBL" id="MFD2603064.1"/>
    </source>
</evidence>
<reference evidence="4" key="1">
    <citation type="journal article" date="2019" name="Int. J. Syst. Evol. Microbiol.">
        <title>The Global Catalogue of Microorganisms (GCM) 10K type strain sequencing project: providing services to taxonomists for standard genome sequencing and annotation.</title>
        <authorList>
            <consortium name="The Broad Institute Genomics Platform"/>
            <consortium name="The Broad Institute Genome Sequencing Center for Infectious Disease"/>
            <person name="Wu L."/>
            <person name="Ma J."/>
        </authorList>
    </citation>
    <scope>NUCLEOTIDE SEQUENCE [LARGE SCALE GENOMIC DNA]</scope>
    <source>
        <strain evidence="4">KCTC 42107</strain>
    </source>
</reference>
<feature type="domain" description="Thiaminase-2/PQQC" evidence="2">
    <location>
        <begin position="9"/>
        <end position="211"/>
    </location>
</feature>
<keyword evidence="1 3" id="KW-0378">Hydrolase</keyword>
<accession>A0ABW5NVZ6</accession>
<protein>
    <recommendedName>
        <fullName evidence="1">Aminopyrimidine aminohydrolase</fullName>
        <ecNumber evidence="1">3.5.99.2</ecNumber>
    </recommendedName>
</protein>
<dbReference type="SUPFAM" id="SSF48613">
    <property type="entry name" value="Heme oxygenase-like"/>
    <property type="match status" value="1"/>
</dbReference>
<comment type="caution">
    <text evidence="3">The sequence shown here is derived from an EMBL/GenBank/DDBJ whole genome shotgun (WGS) entry which is preliminary data.</text>
</comment>
<name>A0ABW5NVZ6_9FLAO</name>
<dbReference type="GO" id="GO:0050334">
    <property type="term" value="F:thiaminase activity"/>
    <property type="evidence" value="ECO:0007669"/>
    <property type="project" value="UniProtKB-EC"/>
</dbReference>
<evidence type="ECO:0000313" key="4">
    <source>
        <dbReference type="Proteomes" id="UP001597480"/>
    </source>
</evidence>
<comment type="function">
    <text evidence="1">Catalyzes an amino-pyrimidine hydrolysis reaction at the C5' of the pyrimidine moiety of thiamine compounds, a reaction that is part of a thiamine salvage pathway.</text>
</comment>
<dbReference type="Gene3D" id="1.20.910.10">
    <property type="entry name" value="Heme oxygenase-like"/>
    <property type="match status" value="1"/>
</dbReference>
<comment type="catalytic activity">
    <reaction evidence="1">
        <text>thiamine + H2O = 5-(2-hydroxyethyl)-4-methylthiazole + 4-amino-5-hydroxymethyl-2-methylpyrimidine + H(+)</text>
        <dbReference type="Rhea" id="RHEA:17509"/>
        <dbReference type="ChEBI" id="CHEBI:15377"/>
        <dbReference type="ChEBI" id="CHEBI:15378"/>
        <dbReference type="ChEBI" id="CHEBI:16892"/>
        <dbReference type="ChEBI" id="CHEBI:17957"/>
        <dbReference type="ChEBI" id="CHEBI:18385"/>
        <dbReference type="EC" id="3.5.99.2"/>
    </reaction>
</comment>
<dbReference type="NCBIfam" id="TIGR04306">
    <property type="entry name" value="salvage_TenA"/>
    <property type="match status" value="1"/>
</dbReference>